<evidence type="ECO:0000256" key="1">
    <source>
        <dbReference type="SAM" id="Phobius"/>
    </source>
</evidence>
<evidence type="ECO:0000313" key="3">
    <source>
        <dbReference type="Proteomes" id="UP000651668"/>
    </source>
</evidence>
<reference evidence="2" key="1">
    <citation type="journal article" date="2014" name="Int. J. Syst. Evol. Microbiol.">
        <title>Complete genome sequence of Corynebacterium casei LMG S-19264T (=DSM 44701T), isolated from a smear-ripened cheese.</title>
        <authorList>
            <consortium name="US DOE Joint Genome Institute (JGI-PGF)"/>
            <person name="Walter F."/>
            <person name="Albersmeier A."/>
            <person name="Kalinowski J."/>
            <person name="Ruckert C."/>
        </authorList>
    </citation>
    <scope>NUCLEOTIDE SEQUENCE</scope>
    <source>
        <strain evidence="2">CGMCC 1.15343</strain>
    </source>
</reference>
<name>A0A916XJI0_9SPHI</name>
<evidence type="ECO:0000313" key="2">
    <source>
        <dbReference type="EMBL" id="GGC75971.1"/>
    </source>
</evidence>
<evidence type="ECO:0008006" key="4">
    <source>
        <dbReference type="Google" id="ProtNLM"/>
    </source>
</evidence>
<feature type="transmembrane region" description="Helical" evidence="1">
    <location>
        <begin position="27"/>
        <end position="45"/>
    </location>
</feature>
<dbReference type="AlphaFoldDB" id="A0A916XJI0"/>
<dbReference type="Proteomes" id="UP000651668">
    <property type="component" value="Unassembled WGS sequence"/>
</dbReference>
<sequence length="134" mass="15571">MSKKQENHDTPILKISDWYLHVKKWKIRLGTVLILLLVGRFIYGASEKTIENYRLANNGKLSKGVVTSRMKVGAKGTISMNYKFHVDNVEYTGETTNERYDTGDTLYVIYLQKRPTINRSYTFIRENYTTQIAP</sequence>
<dbReference type="RefSeq" id="WP_188627966.1">
    <property type="nucleotide sequence ID" value="NZ_BMIL01000014.1"/>
</dbReference>
<keyword evidence="1" id="KW-0812">Transmembrane</keyword>
<keyword evidence="1" id="KW-0472">Membrane</keyword>
<accession>A0A916XJI0</accession>
<reference evidence="2" key="2">
    <citation type="submission" date="2020-09" db="EMBL/GenBank/DDBJ databases">
        <authorList>
            <person name="Sun Q."/>
            <person name="Zhou Y."/>
        </authorList>
    </citation>
    <scope>NUCLEOTIDE SEQUENCE</scope>
    <source>
        <strain evidence="2">CGMCC 1.15343</strain>
    </source>
</reference>
<organism evidence="2 3">
    <name type="scientific">Pedobacter quisquiliarum</name>
    <dbReference type="NCBI Taxonomy" id="1834438"/>
    <lineage>
        <taxon>Bacteria</taxon>
        <taxon>Pseudomonadati</taxon>
        <taxon>Bacteroidota</taxon>
        <taxon>Sphingobacteriia</taxon>
        <taxon>Sphingobacteriales</taxon>
        <taxon>Sphingobacteriaceae</taxon>
        <taxon>Pedobacter</taxon>
    </lineage>
</organism>
<keyword evidence="1" id="KW-1133">Transmembrane helix</keyword>
<dbReference type="EMBL" id="BMIL01000014">
    <property type="protein sequence ID" value="GGC75971.1"/>
    <property type="molecule type" value="Genomic_DNA"/>
</dbReference>
<comment type="caution">
    <text evidence="2">The sequence shown here is derived from an EMBL/GenBank/DDBJ whole genome shotgun (WGS) entry which is preliminary data.</text>
</comment>
<protein>
    <recommendedName>
        <fullName evidence="4">DUF3592 domain-containing protein</fullName>
    </recommendedName>
</protein>
<keyword evidence="3" id="KW-1185">Reference proteome</keyword>
<gene>
    <name evidence="2" type="ORF">GCM10011387_32200</name>
</gene>
<proteinExistence type="predicted"/>